<evidence type="ECO:0000256" key="2">
    <source>
        <dbReference type="ARBA" id="ARBA00023203"/>
    </source>
</evidence>
<organism evidence="4 5">
    <name type="scientific">Chelydra serpentina</name>
    <name type="common">Snapping turtle</name>
    <name type="synonym">Testudo serpentina</name>
    <dbReference type="NCBI Taxonomy" id="8475"/>
    <lineage>
        <taxon>Eukaryota</taxon>
        <taxon>Metazoa</taxon>
        <taxon>Chordata</taxon>
        <taxon>Craniata</taxon>
        <taxon>Vertebrata</taxon>
        <taxon>Euteleostomi</taxon>
        <taxon>Archelosauria</taxon>
        <taxon>Testudinata</taxon>
        <taxon>Testudines</taxon>
        <taxon>Cryptodira</taxon>
        <taxon>Durocryptodira</taxon>
        <taxon>Americhelydia</taxon>
        <taxon>Chelydroidea</taxon>
        <taxon>Chelydridae</taxon>
        <taxon>Chelydra</taxon>
    </lineage>
</organism>
<name>A0A8T1S198_CHESE</name>
<dbReference type="Proteomes" id="UP000765507">
    <property type="component" value="Unassembled WGS sequence"/>
</dbReference>
<feature type="region of interest" description="Disordered" evidence="3">
    <location>
        <begin position="116"/>
        <end position="140"/>
    </location>
</feature>
<feature type="non-terminal residue" evidence="4">
    <location>
        <position position="140"/>
    </location>
</feature>
<dbReference type="EMBL" id="JAHGAV010001367">
    <property type="protein sequence ID" value="KAG6922323.1"/>
    <property type="molecule type" value="Genomic_DNA"/>
</dbReference>
<protein>
    <submittedName>
        <fullName evidence="4">Spectrin beta, erythrocytic</fullName>
    </submittedName>
</protein>
<evidence type="ECO:0000256" key="3">
    <source>
        <dbReference type="SAM" id="MobiDB-lite"/>
    </source>
</evidence>
<sequence>MAELASHHGWLQKVDEEGRQLSREKPQFGAVVSQRLTELHQLWDKLQSMTEEKAQHLFDANHSDLYAQSFSDLDKWIGEMETQLQSDEQGTDLTSTNRLLTKLMRLDEQVITQKREMEELLSQAPPPKGDMHEADSKQQS</sequence>
<dbReference type="InterPro" id="IPR002017">
    <property type="entry name" value="Spectrin_repeat"/>
</dbReference>
<feature type="compositionally biased region" description="Basic and acidic residues" evidence="3">
    <location>
        <begin position="129"/>
        <end position="140"/>
    </location>
</feature>
<dbReference type="OrthoDB" id="5865767at2759"/>
<dbReference type="Pfam" id="PF00435">
    <property type="entry name" value="Spectrin"/>
    <property type="match status" value="2"/>
</dbReference>
<dbReference type="Gene3D" id="1.20.58.60">
    <property type="match status" value="2"/>
</dbReference>
<keyword evidence="5" id="KW-1185">Reference proteome</keyword>
<keyword evidence="1" id="KW-0677">Repeat</keyword>
<dbReference type="InterPro" id="IPR018159">
    <property type="entry name" value="Spectrin/alpha-actinin"/>
</dbReference>
<evidence type="ECO:0000313" key="5">
    <source>
        <dbReference type="Proteomes" id="UP000765507"/>
    </source>
</evidence>
<proteinExistence type="predicted"/>
<dbReference type="SUPFAM" id="SSF46966">
    <property type="entry name" value="Spectrin repeat"/>
    <property type="match status" value="1"/>
</dbReference>
<evidence type="ECO:0000256" key="1">
    <source>
        <dbReference type="ARBA" id="ARBA00022737"/>
    </source>
</evidence>
<keyword evidence="2" id="KW-0009">Actin-binding</keyword>
<reference evidence="4 5" key="1">
    <citation type="journal article" date="2020" name="G3 (Bethesda)">
        <title>Draft Genome of the Common Snapping Turtle, Chelydra serpentina, a Model for Phenotypic Plasticity in Reptiles.</title>
        <authorList>
            <person name="Das D."/>
            <person name="Singh S.K."/>
            <person name="Bierstedt J."/>
            <person name="Erickson A."/>
            <person name="Galli G.L.J."/>
            <person name="Crossley D.A. 2nd"/>
            <person name="Rhen T."/>
        </authorList>
    </citation>
    <scope>NUCLEOTIDE SEQUENCE [LARGE SCALE GENOMIC DNA]</scope>
    <source>
        <strain evidence="4">KW</strain>
    </source>
</reference>
<comment type="caution">
    <text evidence="4">The sequence shown here is derived from an EMBL/GenBank/DDBJ whole genome shotgun (WGS) entry which is preliminary data.</text>
</comment>
<dbReference type="AlphaFoldDB" id="A0A8T1S198"/>
<accession>A0A8T1S198</accession>
<dbReference type="GO" id="GO:0003779">
    <property type="term" value="F:actin binding"/>
    <property type="evidence" value="ECO:0007669"/>
    <property type="project" value="UniProtKB-KW"/>
</dbReference>
<dbReference type="PANTHER" id="PTHR11915">
    <property type="entry name" value="SPECTRIN/FILAMIN RELATED CYTOSKELETAL PROTEIN"/>
    <property type="match status" value="1"/>
</dbReference>
<dbReference type="CDD" id="cd00176">
    <property type="entry name" value="SPEC"/>
    <property type="match status" value="1"/>
</dbReference>
<evidence type="ECO:0000313" key="4">
    <source>
        <dbReference type="EMBL" id="KAG6922323.1"/>
    </source>
</evidence>
<gene>
    <name evidence="4" type="primary">SPTB</name>
    <name evidence="4" type="ORF">G0U57_002861</name>
</gene>